<dbReference type="Proteomes" id="UP000198988">
    <property type="component" value="Unassembled WGS sequence"/>
</dbReference>
<proteinExistence type="predicted"/>
<evidence type="ECO:0000313" key="1">
    <source>
        <dbReference type="EMBL" id="SEH94296.1"/>
    </source>
</evidence>
<evidence type="ECO:0000313" key="2">
    <source>
        <dbReference type="Proteomes" id="UP000198988"/>
    </source>
</evidence>
<reference evidence="2" key="1">
    <citation type="submission" date="2016-06" db="EMBL/GenBank/DDBJ databases">
        <authorList>
            <person name="Petersen J."/>
            <person name="Sayavedra L."/>
        </authorList>
    </citation>
    <scope>NUCLEOTIDE SEQUENCE [LARGE SCALE GENOMIC DNA]</scope>
    <source>
        <strain evidence="2">BazSymA</strain>
    </source>
</reference>
<organism evidence="1 2">
    <name type="scientific">Bathymodiolus azoricus thioautotrophic gill symbiont</name>
    <dbReference type="NCBI Taxonomy" id="235205"/>
    <lineage>
        <taxon>Bacteria</taxon>
        <taxon>Pseudomonadati</taxon>
        <taxon>Pseudomonadota</taxon>
        <taxon>Gammaproteobacteria</taxon>
        <taxon>sulfur-oxidizing symbionts</taxon>
    </lineage>
</organism>
<accession>A0A1H6MA06</accession>
<dbReference type="EMBL" id="CDSC02000347">
    <property type="protein sequence ID" value="SEH94296.1"/>
    <property type="molecule type" value="Genomic_DNA"/>
</dbReference>
<gene>
    <name evidence="1" type="ORF">BAZSYMA_ACONTIG00457_4</name>
</gene>
<protein>
    <submittedName>
        <fullName evidence="1">Uncharacterized protein</fullName>
    </submittedName>
</protein>
<dbReference type="AlphaFoldDB" id="A0A1H6MA06"/>
<name>A0A1H6MA06_9GAMM</name>
<sequence length="74" mass="7703">MRVAEPLVPVNRNSLPATTILLLPTFAKITSSSSVSVILISLPSVNTPLRFTAPSICQASAMGSGAYILTESAE</sequence>